<keyword evidence="3 6" id="KW-0812">Transmembrane</keyword>
<keyword evidence="4 6" id="KW-1133">Transmembrane helix</keyword>
<dbReference type="InterPro" id="IPR002293">
    <property type="entry name" value="AA/rel_permease1"/>
</dbReference>
<evidence type="ECO:0000313" key="7">
    <source>
        <dbReference type="EMBL" id="MQY02694.1"/>
    </source>
</evidence>
<feature type="transmembrane region" description="Helical" evidence="6">
    <location>
        <begin position="368"/>
        <end position="395"/>
    </location>
</feature>
<dbReference type="Proteomes" id="UP000487268">
    <property type="component" value="Unassembled WGS sequence"/>
</dbReference>
<dbReference type="Gene3D" id="1.20.1740.10">
    <property type="entry name" value="Amino acid/polyamine transporter I"/>
    <property type="match status" value="1"/>
</dbReference>
<dbReference type="RefSeq" id="WP_153530814.1">
    <property type="nucleotide sequence ID" value="NZ_WEGH01000001.1"/>
</dbReference>
<comment type="subcellular location">
    <subcellularLocation>
        <location evidence="1">Cell membrane</location>
        <topology evidence="1">Multi-pass membrane protein</topology>
    </subcellularLocation>
</comment>
<dbReference type="OrthoDB" id="259687at2"/>
<feature type="transmembrane region" description="Helical" evidence="6">
    <location>
        <begin position="96"/>
        <end position="126"/>
    </location>
</feature>
<proteinExistence type="predicted"/>
<protein>
    <recommendedName>
        <fullName evidence="9">APC family permease</fullName>
    </recommendedName>
</protein>
<evidence type="ECO:0000256" key="4">
    <source>
        <dbReference type="ARBA" id="ARBA00022989"/>
    </source>
</evidence>
<feature type="transmembrane region" description="Helical" evidence="6">
    <location>
        <begin position="242"/>
        <end position="269"/>
    </location>
</feature>
<feature type="transmembrane region" description="Helical" evidence="6">
    <location>
        <begin position="289"/>
        <end position="313"/>
    </location>
</feature>
<dbReference type="GO" id="GO:0022857">
    <property type="term" value="F:transmembrane transporter activity"/>
    <property type="evidence" value="ECO:0007669"/>
    <property type="project" value="InterPro"/>
</dbReference>
<feature type="transmembrane region" description="Helical" evidence="6">
    <location>
        <begin position="402"/>
        <end position="421"/>
    </location>
</feature>
<keyword evidence="8" id="KW-1185">Reference proteome</keyword>
<comment type="caution">
    <text evidence="7">The sequence shown here is derived from an EMBL/GenBank/DDBJ whole genome shotgun (WGS) entry which is preliminary data.</text>
</comment>
<feature type="transmembrane region" description="Helical" evidence="6">
    <location>
        <begin position="208"/>
        <end position="230"/>
    </location>
</feature>
<name>A0A7K0BPR3_9ACTN</name>
<evidence type="ECO:0000256" key="3">
    <source>
        <dbReference type="ARBA" id="ARBA00022692"/>
    </source>
</evidence>
<evidence type="ECO:0000256" key="1">
    <source>
        <dbReference type="ARBA" id="ARBA00004651"/>
    </source>
</evidence>
<organism evidence="7 8">
    <name type="scientific">Actinomadura macrotermitis</name>
    <dbReference type="NCBI Taxonomy" id="2585200"/>
    <lineage>
        <taxon>Bacteria</taxon>
        <taxon>Bacillati</taxon>
        <taxon>Actinomycetota</taxon>
        <taxon>Actinomycetes</taxon>
        <taxon>Streptosporangiales</taxon>
        <taxon>Thermomonosporaceae</taxon>
        <taxon>Actinomadura</taxon>
    </lineage>
</organism>
<feature type="transmembrane region" description="Helical" evidence="6">
    <location>
        <begin position="138"/>
        <end position="156"/>
    </location>
</feature>
<evidence type="ECO:0000256" key="5">
    <source>
        <dbReference type="ARBA" id="ARBA00023136"/>
    </source>
</evidence>
<evidence type="ECO:0008006" key="9">
    <source>
        <dbReference type="Google" id="ProtNLM"/>
    </source>
</evidence>
<sequence>MTGVAAPPEPREDLARDAVPPIGVFAQSLAATGPSIAVAGTVPGVFLTSGSGTVYAFVFGTLIVLLVGYSVAQFARRAAGAGSLYGYTAAGLGRGPAFAAGWGLIIGYTGIAGATIAGAALYFGAFLEEFGLPATGRAGLLPLVLVAAALAVWAPVRGVRLSTRLGLVLEGVSIAAILAALAATLFHFGVKVDTAQLGALTGGNAGSITLGTVLAVAAFVGFESSASLGAEARDPYRAIPRAVLATVLGAGVLYVASTYVQVIGFGSSADLAKSAAPLNDVAKAAGVGWLSYVIDLGIAASAVACASASLNAAARGLYSLGREGVLPAAAGRVHPVHRTPHLAIYALAPVAALVPFALIATGSTALAAFTYIATAATFGYLLTYLLVVLAAPVYLRRRGELGPLQTAVSAVAAAAIGYVIYRNLVPVPAWPTSLLPYVFAGLLLAGLAWYAALHRRDPGRARGLGTLTESTDPA</sequence>
<evidence type="ECO:0000313" key="8">
    <source>
        <dbReference type="Proteomes" id="UP000487268"/>
    </source>
</evidence>
<evidence type="ECO:0000256" key="2">
    <source>
        <dbReference type="ARBA" id="ARBA00022475"/>
    </source>
</evidence>
<feature type="transmembrane region" description="Helical" evidence="6">
    <location>
        <begin position="433"/>
        <end position="453"/>
    </location>
</feature>
<dbReference type="GO" id="GO:0005886">
    <property type="term" value="C:plasma membrane"/>
    <property type="evidence" value="ECO:0007669"/>
    <property type="project" value="UniProtKB-SubCell"/>
</dbReference>
<keyword evidence="5 6" id="KW-0472">Membrane</keyword>
<dbReference type="PANTHER" id="PTHR42770:SF16">
    <property type="entry name" value="AMINO ACID PERMEASE"/>
    <property type="match status" value="1"/>
</dbReference>
<dbReference type="EMBL" id="WEGH01000001">
    <property type="protein sequence ID" value="MQY02694.1"/>
    <property type="molecule type" value="Genomic_DNA"/>
</dbReference>
<dbReference type="PIRSF" id="PIRSF006060">
    <property type="entry name" value="AA_transporter"/>
    <property type="match status" value="1"/>
</dbReference>
<dbReference type="PANTHER" id="PTHR42770">
    <property type="entry name" value="AMINO ACID TRANSPORTER-RELATED"/>
    <property type="match status" value="1"/>
</dbReference>
<feature type="transmembrane region" description="Helical" evidence="6">
    <location>
        <begin position="342"/>
        <end position="362"/>
    </location>
</feature>
<keyword evidence="2" id="KW-1003">Cell membrane</keyword>
<dbReference type="InterPro" id="IPR050367">
    <property type="entry name" value="APC_superfamily"/>
</dbReference>
<gene>
    <name evidence="7" type="ORF">ACRB68_07270</name>
</gene>
<dbReference type="AlphaFoldDB" id="A0A7K0BPR3"/>
<accession>A0A7K0BPR3</accession>
<feature type="transmembrane region" description="Helical" evidence="6">
    <location>
        <begin position="168"/>
        <end position="188"/>
    </location>
</feature>
<reference evidence="7 8" key="1">
    <citation type="submission" date="2019-10" db="EMBL/GenBank/DDBJ databases">
        <title>Actinomadura rubteroloni sp. nov. and Actinomadura macrotermitis sp. nov., isolated from the gut of fungus growing-termite Macrotermes natalensis.</title>
        <authorList>
            <person name="Benndorf R."/>
            <person name="Martin K."/>
            <person name="Kuefner M."/>
            <person name="De Beer W."/>
            <person name="Kaster A.-K."/>
            <person name="Vollmers J."/>
            <person name="Poulsen M."/>
            <person name="Beemelmanns C."/>
        </authorList>
    </citation>
    <scope>NUCLEOTIDE SEQUENCE [LARGE SCALE GENOMIC DNA]</scope>
    <source>
        <strain evidence="7 8">RB68</strain>
    </source>
</reference>
<feature type="transmembrane region" description="Helical" evidence="6">
    <location>
        <begin position="54"/>
        <end position="75"/>
    </location>
</feature>
<dbReference type="Pfam" id="PF13520">
    <property type="entry name" value="AA_permease_2"/>
    <property type="match status" value="1"/>
</dbReference>
<evidence type="ECO:0000256" key="6">
    <source>
        <dbReference type="SAM" id="Phobius"/>
    </source>
</evidence>